<proteinExistence type="predicted"/>
<gene>
    <name evidence="5" type="ORF">C2G38_2144957</name>
</gene>
<sequence length="407" mass="45478">MATLIDDKLYFFGGSRPIPMTSPVWNLTHQYNLSDEVFYLDLSSSFTVDLLPFKDLSDTSRMPFGCEKGTTVKGNGGIRVFLVGGVQQNMVTSGYNTTNSILWVYNVNSQEWGLSQTVGTQLPRRRSTATIIDQSGVIYIFGGRVELDMGSNVFTIFDDFFTFNTLSLTWMNLSSTNPPYKRSHSTATLMPDGTIIYIGGVTQEAPGQNSTRILMNEINVFDTKKLTWSMKYANNHDPTINIDPRVGHTAVLAPDNHTIVILGGTQSYGLNQTTAYPIFVLLDVKSEPFQYLSPQTSGSPKVSFHTATVYQNYMIVAFGNITSDLGPSNETSADIYIMNLSNYTWITQFEKNPPFTSSNNTKLAIIICPIVGFIILIIVIIGGYKYYEKKRKEKTLTRNNTDRETPE</sequence>
<dbReference type="Pfam" id="PF24981">
    <property type="entry name" value="Beta-prop_ATRN-LZTR1"/>
    <property type="match status" value="1"/>
</dbReference>
<protein>
    <recommendedName>
        <fullName evidence="4">Attractin/MKLN-like beta-propeller domain-containing protein</fullName>
    </recommendedName>
</protein>
<keyword evidence="3" id="KW-0812">Transmembrane</keyword>
<dbReference type="AlphaFoldDB" id="A0A397UYM0"/>
<dbReference type="OrthoDB" id="205993at2759"/>
<comment type="caution">
    <text evidence="5">The sequence shown here is derived from an EMBL/GenBank/DDBJ whole genome shotgun (WGS) entry which is preliminary data.</text>
</comment>
<evidence type="ECO:0000256" key="1">
    <source>
        <dbReference type="ARBA" id="ARBA00022441"/>
    </source>
</evidence>
<dbReference type="InterPro" id="IPR015915">
    <property type="entry name" value="Kelch-typ_b-propeller"/>
</dbReference>
<evidence type="ECO:0000313" key="5">
    <source>
        <dbReference type="EMBL" id="RIB12653.1"/>
    </source>
</evidence>
<dbReference type="Proteomes" id="UP000266673">
    <property type="component" value="Unassembled WGS sequence"/>
</dbReference>
<evidence type="ECO:0000256" key="3">
    <source>
        <dbReference type="SAM" id="Phobius"/>
    </source>
</evidence>
<dbReference type="InterPro" id="IPR056737">
    <property type="entry name" value="Beta-prop_ATRN-MKLN-like"/>
</dbReference>
<keyword evidence="2" id="KW-0677">Repeat</keyword>
<dbReference type="STRING" id="44941.A0A397UYM0"/>
<evidence type="ECO:0000256" key="2">
    <source>
        <dbReference type="ARBA" id="ARBA00022737"/>
    </source>
</evidence>
<dbReference type="PANTHER" id="PTHR46228:SF2">
    <property type="entry name" value="KELCH REPEAT PROTEIN (AFU_ORTHOLOGUE AFUA_4G14350)"/>
    <property type="match status" value="1"/>
</dbReference>
<keyword evidence="6" id="KW-1185">Reference proteome</keyword>
<reference evidence="5 6" key="1">
    <citation type="submission" date="2018-06" db="EMBL/GenBank/DDBJ databases">
        <title>Comparative genomics reveals the genomic features of Rhizophagus irregularis, R. cerebriforme, R. diaphanum and Gigaspora rosea, and their symbiotic lifestyle signature.</title>
        <authorList>
            <person name="Morin E."/>
            <person name="San Clemente H."/>
            <person name="Chen E.C.H."/>
            <person name="De La Providencia I."/>
            <person name="Hainaut M."/>
            <person name="Kuo A."/>
            <person name="Kohler A."/>
            <person name="Murat C."/>
            <person name="Tang N."/>
            <person name="Roy S."/>
            <person name="Loubradou J."/>
            <person name="Henrissat B."/>
            <person name="Grigoriev I.V."/>
            <person name="Corradi N."/>
            <person name="Roux C."/>
            <person name="Martin F.M."/>
        </authorList>
    </citation>
    <scope>NUCLEOTIDE SEQUENCE [LARGE SCALE GENOMIC DNA]</scope>
    <source>
        <strain evidence="5 6">DAOM 194757</strain>
    </source>
</reference>
<feature type="domain" description="Attractin/MKLN-like beta-propeller" evidence="4">
    <location>
        <begin position="82"/>
        <end position="354"/>
    </location>
</feature>
<dbReference type="SUPFAM" id="SSF117281">
    <property type="entry name" value="Kelch motif"/>
    <property type="match status" value="1"/>
</dbReference>
<dbReference type="EMBL" id="QKWP01001002">
    <property type="protein sequence ID" value="RIB12653.1"/>
    <property type="molecule type" value="Genomic_DNA"/>
</dbReference>
<dbReference type="Gene3D" id="2.120.10.80">
    <property type="entry name" value="Kelch-type beta propeller"/>
    <property type="match status" value="2"/>
</dbReference>
<feature type="transmembrane region" description="Helical" evidence="3">
    <location>
        <begin position="363"/>
        <end position="384"/>
    </location>
</feature>
<organism evidence="5 6">
    <name type="scientific">Gigaspora rosea</name>
    <dbReference type="NCBI Taxonomy" id="44941"/>
    <lineage>
        <taxon>Eukaryota</taxon>
        <taxon>Fungi</taxon>
        <taxon>Fungi incertae sedis</taxon>
        <taxon>Mucoromycota</taxon>
        <taxon>Glomeromycotina</taxon>
        <taxon>Glomeromycetes</taxon>
        <taxon>Diversisporales</taxon>
        <taxon>Gigasporaceae</taxon>
        <taxon>Gigaspora</taxon>
    </lineage>
</organism>
<accession>A0A397UYM0</accession>
<name>A0A397UYM0_9GLOM</name>
<keyword evidence="3" id="KW-1133">Transmembrane helix</keyword>
<evidence type="ECO:0000259" key="4">
    <source>
        <dbReference type="Pfam" id="PF24981"/>
    </source>
</evidence>
<evidence type="ECO:0000313" key="6">
    <source>
        <dbReference type="Proteomes" id="UP000266673"/>
    </source>
</evidence>
<dbReference type="PANTHER" id="PTHR46228">
    <property type="entry name" value="KELCH DOMAIN-CONTAINING PROTEIN"/>
    <property type="match status" value="1"/>
</dbReference>
<keyword evidence="1" id="KW-0880">Kelch repeat</keyword>
<keyword evidence="3" id="KW-0472">Membrane</keyword>